<dbReference type="PROSITE" id="PS00922">
    <property type="entry name" value="TRANSGLYCOSYLASE"/>
    <property type="match status" value="1"/>
</dbReference>
<evidence type="ECO:0000259" key="2">
    <source>
        <dbReference type="PROSITE" id="PS51782"/>
    </source>
</evidence>
<evidence type="ECO:0000313" key="3">
    <source>
        <dbReference type="EMBL" id="MBS4180624.1"/>
    </source>
</evidence>
<dbReference type="SUPFAM" id="SSF54106">
    <property type="entry name" value="LysM domain"/>
    <property type="match status" value="1"/>
</dbReference>
<comment type="caution">
    <text evidence="3">The sequence shown here is derived from an EMBL/GenBank/DDBJ whole genome shotgun (WGS) entry which is preliminary data.</text>
</comment>
<dbReference type="Pfam" id="PF01464">
    <property type="entry name" value="SLT"/>
    <property type="match status" value="1"/>
</dbReference>
<dbReference type="CDD" id="cd00254">
    <property type="entry name" value="LT-like"/>
    <property type="match status" value="1"/>
</dbReference>
<dbReference type="InterPro" id="IPR018392">
    <property type="entry name" value="LysM"/>
</dbReference>
<organism evidence="3">
    <name type="scientific">Neobacillus citreus</name>
    <dbReference type="NCBI Taxonomy" id="2833578"/>
    <lineage>
        <taxon>Bacteria</taxon>
        <taxon>Bacillati</taxon>
        <taxon>Bacillota</taxon>
        <taxon>Bacilli</taxon>
        <taxon>Bacillales</taxon>
        <taxon>Bacillaceae</taxon>
        <taxon>Neobacillus</taxon>
    </lineage>
</organism>
<reference evidence="3" key="1">
    <citation type="submission" date="2021-05" db="EMBL/GenBank/DDBJ databases">
        <title>Novel Bacillus species.</title>
        <authorList>
            <person name="Liu G."/>
        </authorList>
    </citation>
    <scope>NUCLEOTIDE SEQUENCE</scope>
    <source>
        <strain evidence="3">FJAT-50051</strain>
    </source>
</reference>
<dbReference type="SUPFAM" id="SSF53955">
    <property type="entry name" value="Lysozyme-like"/>
    <property type="match status" value="1"/>
</dbReference>
<dbReference type="EMBL" id="JAGYPE010000001">
    <property type="protein sequence ID" value="MBS4180624.1"/>
    <property type="molecule type" value="Genomic_DNA"/>
</dbReference>
<dbReference type="InterPro" id="IPR023346">
    <property type="entry name" value="Lysozyme-like_dom_sf"/>
</dbReference>
<dbReference type="Gene3D" id="3.10.350.10">
    <property type="entry name" value="LysM domain"/>
    <property type="match status" value="1"/>
</dbReference>
<dbReference type="Pfam" id="PF01476">
    <property type="entry name" value="LysM"/>
    <property type="match status" value="1"/>
</dbReference>
<evidence type="ECO:0000256" key="1">
    <source>
        <dbReference type="ARBA" id="ARBA00007734"/>
    </source>
</evidence>
<dbReference type="CDD" id="cd00118">
    <property type="entry name" value="LysM"/>
    <property type="match status" value="1"/>
</dbReference>
<dbReference type="PANTHER" id="PTHR37423:SF2">
    <property type="entry name" value="MEMBRANE-BOUND LYTIC MUREIN TRANSGLYCOSYLASE C"/>
    <property type="match status" value="1"/>
</dbReference>
<dbReference type="GO" id="GO:0000270">
    <property type="term" value="P:peptidoglycan metabolic process"/>
    <property type="evidence" value="ECO:0007669"/>
    <property type="project" value="InterPro"/>
</dbReference>
<dbReference type="PANTHER" id="PTHR37423">
    <property type="entry name" value="SOLUBLE LYTIC MUREIN TRANSGLYCOSYLASE-RELATED"/>
    <property type="match status" value="1"/>
</dbReference>
<dbReference type="GO" id="GO:0016020">
    <property type="term" value="C:membrane"/>
    <property type="evidence" value="ECO:0007669"/>
    <property type="project" value="InterPro"/>
</dbReference>
<name>A0A942Y7Y1_9BACI</name>
<sequence>MKDKENKKYQLYIVNPSDTLWGISKKFGVTIGELMKLNNLTSEEIYYDHVLKIQEIVEDDVFLNKTMNEVIPDQIPGGNQAKRWAKAILESAQKHQVPFQILYSIMVTESRGNPNLVSNRGAIGLMQLQIETANFLGVNPCIPEESIDGAARYLKSLFAEFHDWPFAIAAYNCGPDRVKKYKGVPPIEETQNYVKSVLSYCSAINWDDY</sequence>
<protein>
    <submittedName>
        <fullName evidence="3">Transglycosylase SLT domain-containing protein</fullName>
    </submittedName>
</protein>
<proteinExistence type="inferred from homology"/>
<dbReference type="InterPro" id="IPR008258">
    <property type="entry name" value="Transglycosylase_SLT_dom_1"/>
</dbReference>
<dbReference type="PROSITE" id="PS51782">
    <property type="entry name" value="LYSM"/>
    <property type="match status" value="1"/>
</dbReference>
<gene>
    <name evidence="3" type="ORF">KHB02_04355</name>
</gene>
<accession>A0A942Y7Y1</accession>
<feature type="domain" description="LysM" evidence="2">
    <location>
        <begin position="10"/>
        <end position="53"/>
    </location>
</feature>
<dbReference type="SMART" id="SM00257">
    <property type="entry name" value="LysM"/>
    <property type="match status" value="1"/>
</dbReference>
<dbReference type="InterPro" id="IPR036779">
    <property type="entry name" value="LysM_dom_sf"/>
</dbReference>
<comment type="similarity">
    <text evidence="1">Belongs to the transglycosylase Slt family.</text>
</comment>
<dbReference type="InterPro" id="IPR000189">
    <property type="entry name" value="Transglyc_AS"/>
</dbReference>
<dbReference type="GO" id="GO:0008933">
    <property type="term" value="F:peptidoglycan lytic transglycosylase activity"/>
    <property type="evidence" value="ECO:0007669"/>
    <property type="project" value="InterPro"/>
</dbReference>
<dbReference type="Gene3D" id="1.10.530.10">
    <property type="match status" value="1"/>
</dbReference>
<dbReference type="AlphaFoldDB" id="A0A942Y7Y1"/>